<dbReference type="EMBL" id="JAMKFB020000189">
    <property type="protein sequence ID" value="KAL0152660.1"/>
    <property type="molecule type" value="Genomic_DNA"/>
</dbReference>
<feature type="non-terminal residue" evidence="1">
    <location>
        <position position="94"/>
    </location>
</feature>
<accession>A0ABD0MRI7</accession>
<dbReference type="Proteomes" id="UP001529510">
    <property type="component" value="Unassembled WGS sequence"/>
</dbReference>
<evidence type="ECO:0000313" key="2">
    <source>
        <dbReference type="Proteomes" id="UP001529510"/>
    </source>
</evidence>
<protein>
    <submittedName>
        <fullName evidence="1">Uncharacterized protein</fullName>
    </submittedName>
</protein>
<name>A0ABD0MRI7_CIRMR</name>
<organism evidence="1 2">
    <name type="scientific">Cirrhinus mrigala</name>
    <name type="common">Mrigala</name>
    <dbReference type="NCBI Taxonomy" id="683832"/>
    <lineage>
        <taxon>Eukaryota</taxon>
        <taxon>Metazoa</taxon>
        <taxon>Chordata</taxon>
        <taxon>Craniata</taxon>
        <taxon>Vertebrata</taxon>
        <taxon>Euteleostomi</taxon>
        <taxon>Actinopterygii</taxon>
        <taxon>Neopterygii</taxon>
        <taxon>Teleostei</taxon>
        <taxon>Ostariophysi</taxon>
        <taxon>Cypriniformes</taxon>
        <taxon>Cyprinidae</taxon>
        <taxon>Labeoninae</taxon>
        <taxon>Labeonini</taxon>
        <taxon>Cirrhinus</taxon>
    </lineage>
</organism>
<dbReference type="AlphaFoldDB" id="A0ABD0MRI7"/>
<sequence>LCKENRLDEFNVSEHVGTQDVCQDVLWLEKTVSGRLVEGQKRCENGPEKKELALLLTRWWPSARWLQDRRVAGPELFWQEAFLSAAQAAVAASG</sequence>
<reference evidence="1 2" key="1">
    <citation type="submission" date="2024-05" db="EMBL/GenBank/DDBJ databases">
        <title>Genome sequencing and assembly of Indian major carp, Cirrhinus mrigala (Hamilton, 1822).</title>
        <authorList>
            <person name="Mohindra V."/>
            <person name="Chowdhury L.M."/>
            <person name="Lal K."/>
            <person name="Jena J.K."/>
        </authorList>
    </citation>
    <scope>NUCLEOTIDE SEQUENCE [LARGE SCALE GENOMIC DNA]</scope>
    <source>
        <strain evidence="1">CM1030</strain>
        <tissue evidence="1">Blood</tissue>
    </source>
</reference>
<evidence type="ECO:0000313" key="1">
    <source>
        <dbReference type="EMBL" id="KAL0152660.1"/>
    </source>
</evidence>
<keyword evidence="2" id="KW-1185">Reference proteome</keyword>
<feature type="non-terminal residue" evidence="1">
    <location>
        <position position="1"/>
    </location>
</feature>
<proteinExistence type="predicted"/>
<gene>
    <name evidence="1" type="ORF">M9458_052383</name>
</gene>
<comment type="caution">
    <text evidence="1">The sequence shown here is derived from an EMBL/GenBank/DDBJ whole genome shotgun (WGS) entry which is preliminary data.</text>
</comment>